<dbReference type="InterPro" id="IPR045865">
    <property type="entry name" value="ACT-like_dom_sf"/>
</dbReference>
<dbReference type="InterPro" id="IPR002376">
    <property type="entry name" value="Formyl_transf_N"/>
</dbReference>
<dbReference type="OMA" id="QILNIHH"/>
<feature type="domain" description="ACT" evidence="5">
    <location>
        <begin position="14"/>
        <end position="93"/>
    </location>
</feature>
<dbReference type="SUPFAM" id="SSF55021">
    <property type="entry name" value="ACT-like"/>
    <property type="match status" value="1"/>
</dbReference>
<sequence length="292" mass="33319">MPPQSPHAAAGNAVLLLSCPDRRGLVSRLSLFIFERGGNIIDLDEHVDPVEGRFFIRILWSLEEFSIPEEELEEEFRPLAEELGAAWALRFTGRKSRVAVFVSRYDHCLQELLWRHGIGEFQIEIPLIVSNHPDLQPLADHCGIPFHVIPVSSENRMAVEKQTTALLEAHDVDWVVLARYMQVLSPAFVERWRGRVINIHHSFLPAFVGGNPYRQAYERGVKIIGATSHFITEELDQGPIIEQDTVRVTHRDSLADLIRRGRDLERLVLARAVRLHSEHRILLNGTKTVVFD</sequence>
<dbReference type="PANTHER" id="PTHR42706">
    <property type="entry name" value="FORMYLTETRAHYDROFOLATE DEFORMYLASE"/>
    <property type="match status" value="1"/>
</dbReference>
<keyword evidence="1 3" id="KW-0554">One-carbon metabolism</keyword>
<dbReference type="EMBL" id="WUBZ01000019">
    <property type="protein sequence ID" value="MWV54744.1"/>
    <property type="molecule type" value="Genomic_DNA"/>
</dbReference>
<evidence type="ECO:0000313" key="6">
    <source>
        <dbReference type="EMBL" id="KAA6232168.1"/>
    </source>
</evidence>
<dbReference type="Proteomes" id="UP000279908">
    <property type="component" value="Unassembled WGS sequence"/>
</dbReference>
<dbReference type="GO" id="GO:0006189">
    <property type="term" value="P:'de novo' IMP biosynthetic process"/>
    <property type="evidence" value="ECO:0007669"/>
    <property type="project" value="UniProtKB-UniRule"/>
</dbReference>
<evidence type="ECO:0000256" key="4">
    <source>
        <dbReference type="NCBIfam" id="TIGR00655"/>
    </source>
</evidence>
<dbReference type="EC" id="3.5.1.10" evidence="3 4"/>
<evidence type="ECO:0000259" key="5">
    <source>
        <dbReference type="PROSITE" id="PS51671"/>
    </source>
</evidence>
<comment type="similarity">
    <text evidence="3">Belongs to the PurU family.</text>
</comment>
<evidence type="ECO:0000313" key="7">
    <source>
        <dbReference type="EMBL" id="MWV54744.1"/>
    </source>
</evidence>
<name>A0A432AUV4_CHLPH</name>
<dbReference type="Gene3D" id="3.40.50.170">
    <property type="entry name" value="Formyl transferase, N-terminal domain"/>
    <property type="match status" value="1"/>
</dbReference>
<dbReference type="UniPathway" id="UPA00074">
    <property type="reaction ID" value="UER00170"/>
</dbReference>
<comment type="catalytic activity">
    <reaction evidence="3">
        <text>(6R)-10-formyltetrahydrofolate + H2O = (6S)-5,6,7,8-tetrahydrofolate + formate + H(+)</text>
        <dbReference type="Rhea" id="RHEA:19833"/>
        <dbReference type="ChEBI" id="CHEBI:15377"/>
        <dbReference type="ChEBI" id="CHEBI:15378"/>
        <dbReference type="ChEBI" id="CHEBI:15740"/>
        <dbReference type="ChEBI" id="CHEBI:57453"/>
        <dbReference type="ChEBI" id="CHEBI:195366"/>
        <dbReference type="EC" id="3.5.1.10"/>
    </reaction>
</comment>
<evidence type="ECO:0000313" key="10">
    <source>
        <dbReference type="Proteomes" id="UP000327458"/>
    </source>
</evidence>
<accession>A0A432AUV4</accession>
<evidence type="ECO:0000313" key="9">
    <source>
        <dbReference type="Proteomes" id="UP000279908"/>
    </source>
</evidence>
<dbReference type="HAMAP" id="MF_01927">
    <property type="entry name" value="PurU"/>
    <property type="match status" value="1"/>
</dbReference>
<dbReference type="GO" id="GO:0006730">
    <property type="term" value="P:one-carbon metabolic process"/>
    <property type="evidence" value="ECO:0007669"/>
    <property type="project" value="UniProtKB-KW"/>
</dbReference>
<reference evidence="8 9" key="1">
    <citation type="submission" date="2018-12" db="EMBL/GenBank/DDBJ databases">
        <authorList>
            <person name="Lunina O.N."/>
            <person name="Grouzdev D.S."/>
            <person name="Gorlenko V.M."/>
            <person name="Savvichev A.S."/>
        </authorList>
    </citation>
    <scope>NUCLEOTIDE SEQUENCE [LARGE SCALE GENOMIC DNA]</scope>
    <source>
        <strain evidence="8 9">BrKhr-17</strain>
    </source>
</reference>
<dbReference type="InterPro" id="IPR044074">
    <property type="entry name" value="PurU_ACT"/>
</dbReference>
<dbReference type="NCBIfam" id="NF004684">
    <property type="entry name" value="PRK06027.1"/>
    <property type="match status" value="1"/>
</dbReference>
<dbReference type="RefSeq" id="WP_011889765.1">
    <property type="nucleotide sequence ID" value="NZ_CP041698.1"/>
</dbReference>
<dbReference type="NCBIfam" id="TIGR00655">
    <property type="entry name" value="PurU"/>
    <property type="match status" value="1"/>
</dbReference>
<dbReference type="CDD" id="cd08648">
    <property type="entry name" value="FMT_core_Formyl-FH4-Hydrolase_C"/>
    <property type="match status" value="1"/>
</dbReference>
<dbReference type="EMBL" id="RXYK01000005">
    <property type="protein sequence ID" value="RTY38448.1"/>
    <property type="molecule type" value="Genomic_DNA"/>
</dbReference>
<evidence type="ECO:0000313" key="8">
    <source>
        <dbReference type="EMBL" id="RTY38448.1"/>
    </source>
</evidence>
<keyword evidence="11" id="KW-1185">Reference proteome</keyword>
<gene>
    <name evidence="3 8" type="primary">purU</name>
    <name evidence="8" type="ORF">EKD02_05035</name>
    <name evidence="6" type="ORF">FP507_02930</name>
    <name evidence="7" type="ORF">GJ685_06655</name>
</gene>
<dbReference type="Pfam" id="PF00551">
    <property type="entry name" value="Formyl_trans_N"/>
    <property type="match status" value="1"/>
</dbReference>
<dbReference type="CDD" id="cd04875">
    <property type="entry name" value="ACT_F4HF-DF"/>
    <property type="match status" value="1"/>
</dbReference>
<keyword evidence="2 3" id="KW-0378">Hydrolase</keyword>
<evidence type="ECO:0000313" key="11">
    <source>
        <dbReference type="Proteomes" id="UP000489351"/>
    </source>
</evidence>
<dbReference type="GO" id="GO:0008864">
    <property type="term" value="F:formyltetrahydrofolate deformylase activity"/>
    <property type="evidence" value="ECO:0007669"/>
    <property type="project" value="UniProtKB-UniRule"/>
</dbReference>
<evidence type="ECO:0000256" key="3">
    <source>
        <dbReference type="HAMAP-Rule" id="MF_01927"/>
    </source>
</evidence>
<feature type="active site" evidence="3">
    <location>
        <position position="236"/>
    </location>
</feature>
<dbReference type="SUPFAM" id="SSF53328">
    <property type="entry name" value="Formyltransferase"/>
    <property type="match status" value="1"/>
</dbReference>
<dbReference type="Proteomes" id="UP000489351">
    <property type="component" value="Unassembled WGS sequence"/>
</dbReference>
<keyword evidence="3" id="KW-0658">Purine biosynthesis</keyword>
<dbReference type="InterPro" id="IPR002912">
    <property type="entry name" value="ACT_dom"/>
</dbReference>
<dbReference type="PROSITE" id="PS51671">
    <property type="entry name" value="ACT"/>
    <property type="match status" value="1"/>
</dbReference>
<reference evidence="7 11" key="3">
    <citation type="submission" date="2019-11" db="EMBL/GenBank/DDBJ databases">
        <title>Green- and brown-colored morphotypes of Chlorobia in the stratified aquatic ecosystems of Kandalaksha Gulf (White Sea): A model for study of the accessory genome evolution.</title>
        <authorList>
            <person name="Grouzdev D.S."/>
        </authorList>
    </citation>
    <scope>NUCLEOTIDE SEQUENCE [LARGE SCALE GENOMIC DNA]</scope>
    <source>
        <strain evidence="7 11">ZM</strain>
    </source>
</reference>
<evidence type="ECO:0000256" key="1">
    <source>
        <dbReference type="ARBA" id="ARBA00022563"/>
    </source>
</evidence>
<comment type="function">
    <text evidence="3">Catalyzes the hydrolysis of 10-formyltetrahydrofolate (formyl-FH4) to formate and tetrahydrofolate (FH4).</text>
</comment>
<dbReference type="InterPro" id="IPR036477">
    <property type="entry name" value="Formyl_transf_N_sf"/>
</dbReference>
<dbReference type="EMBL" id="VMRG01000001">
    <property type="protein sequence ID" value="KAA6232168.1"/>
    <property type="molecule type" value="Genomic_DNA"/>
</dbReference>
<dbReference type="Proteomes" id="UP000327458">
    <property type="component" value="Unassembled WGS sequence"/>
</dbReference>
<reference evidence="6 10" key="2">
    <citation type="submission" date="2019-07" db="EMBL/GenBank/DDBJ databases">
        <title>Draft genome Sequence of Chlorobium phaeovibrioides sp. strain PhvTcv-s14, from the Phylum Chlorobi.</title>
        <authorList>
            <person name="Babenko V."/>
            <person name="Boldyreva D."/>
            <person name="Kanygina A."/>
            <person name="Selezneva O."/>
            <person name="Akopiyan T."/>
            <person name="Lunina O."/>
        </authorList>
    </citation>
    <scope>NUCLEOTIDE SEQUENCE [LARGE SCALE GENOMIC DNA]</scope>
    <source>
        <strain evidence="6 10">GrTcv12</strain>
    </source>
</reference>
<dbReference type="PRINTS" id="PR01575">
    <property type="entry name" value="FFH4HYDRLASE"/>
</dbReference>
<dbReference type="AlphaFoldDB" id="A0A432AUV4"/>
<dbReference type="InterPro" id="IPR004810">
    <property type="entry name" value="PurU"/>
</dbReference>
<dbReference type="Gene3D" id="3.30.70.260">
    <property type="match status" value="1"/>
</dbReference>
<dbReference type="PANTHER" id="PTHR42706:SF1">
    <property type="entry name" value="FORMYLTETRAHYDROFOLATE DEFORMYLASE 2, MITOCHONDRIAL"/>
    <property type="match status" value="1"/>
</dbReference>
<evidence type="ECO:0000256" key="2">
    <source>
        <dbReference type="ARBA" id="ARBA00022801"/>
    </source>
</evidence>
<protein>
    <recommendedName>
        <fullName evidence="3 4">Formyltetrahydrofolate deformylase</fullName>
        <ecNumber evidence="3 4">3.5.1.10</ecNumber>
    </recommendedName>
    <alternativeName>
        <fullName evidence="3">Formyl-FH(4) hydrolase</fullName>
    </alternativeName>
</protein>
<dbReference type="PIRSF" id="PIRSF036480">
    <property type="entry name" value="FormyFH4_hydr"/>
    <property type="match status" value="1"/>
</dbReference>
<proteinExistence type="inferred from homology"/>
<comment type="pathway">
    <text evidence="3">Purine metabolism; IMP biosynthesis via de novo pathway; formate from 10-formyl-5,6,7,8-tetrahydrofolate: step 1/1.</text>
</comment>
<dbReference type="InterPro" id="IPR041729">
    <property type="entry name" value="Formyl-FH4-Hydrolase_C"/>
</dbReference>
<comment type="caution">
    <text evidence="8">The sequence shown here is derived from an EMBL/GenBank/DDBJ whole genome shotgun (WGS) entry which is preliminary data.</text>
</comment>
<organism evidence="8 9">
    <name type="scientific">Chlorobium phaeovibrioides</name>
    <dbReference type="NCBI Taxonomy" id="1094"/>
    <lineage>
        <taxon>Bacteria</taxon>
        <taxon>Pseudomonadati</taxon>
        <taxon>Chlorobiota</taxon>
        <taxon>Chlorobiia</taxon>
        <taxon>Chlorobiales</taxon>
        <taxon>Chlorobiaceae</taxon>
        <taxon>Chlorobium/Pelodictyon group</taxon>
        <taxon>Chlorobium</taxon>
    </lineage>
</organism>